<evidence type="ECO:0000313" key="1">
    <source>
        <dbReference type="EMBL" id="GAH84931.1"/>
    </source>
</evidence>
<proteinExistence type="predicted"/>
<feature type="non-terminal residue" evidence="1">
    <location>
        <position position="1"/>
    </location>
</feature>
<gene>
    <name evidence="1" type="ORF">S03H2_61619</name>
</gene>
<dbReference type="EMBL" id="BARU01039783">
    <property type="protein sequence ID" value="GAH84931.1"/>
    <property type="molecule type" value="Genomic_DNA"/>
</dbReference>
<protein>
    <submittedName>
        <fullName evidence="1">Uncharacterized protein</fullName>
    </submittedName>
</protein>
<accession>X1IR47</accession>
<reference evidence="1" key="1">
    <citation type="journal article" date="2014" name="Front. Microbiol.">
        <title>High frequency of phylogenetically diverse reductive dehalogenase-homologous genes in deep subseafloor sedimentary metagenomes.</title>
        <authorList>
            <person name="Kawai M."/>
            <person name="Futagami T."/>
            <person name="Toyoda A."/>
            <person name="Takaki Y."/>
            <person name="Nishi S."/>
            <person name="Hori S."/>
            <person name="Arai W."/>
            <person name="Tsubouchi T."/>
            <person name="Morono Y."/>
            <person name="Uchiyama I."/>
            <person name="Ito T."/>
            <person name="Fujiyama A."/>
            <person name="Inagaki F."/>
            <person name="Takami H."/>
        </authorList>
    </citation>
    <scope>NUCLEOTIDE SEQUENCE</scope>
    <source>
        <strain evidence="1">Expedition CK06-06</strain>
    </source>
</reference>
<name>X1IR47_9ZZZZ</name>
<comment type="caution">
    <text evidence="1">The sequence shown here is derived from an EMBL/GenBank/DDBJ whole genome shotgun (WGS) entry which is preliminary data.</text>
</comment>
<sequence>DYSQPVVSYNDFYQPINFWDFDQGNDLDNNYDSAIVDPALDPVPEGSQMYEVPLYQDANQHNYQLQCASPCLDAGNPYSDYSMEPLPNGERINLGAYGGTPWATKTDILPPDPNNCAIRIMVNSIHIDPNGVKYTNSALVDLELIAFDDCGITEMTFKNNGEAWSSPIPFSSIYRGWEMNTETVDYHAPCVVYARFSDAKGNWSAPVADTIIYDPLPPQIHSITINDGAEYTNSTQV</sequence>
<feature type="non-terminal residue" evidence="1">
    <location>
        <position position="237"/>
    </location>
</feature>
<dbReference type="AlphaFoldDB" id="X1IR47"/>
<organism evidence="1">
    <name type="scientific">marine sediment metagenome</name>
    <dbReference type="NCBI Taxonomy" id="412755"/>
    <lineage>
        <taxon>unclassified sequences</taxon>
        <taxon>metagenomes</taxon>
        <taxon>ecological metagenomes</taxon>
    </lineage>
</organism>